<dbReference type="EMBL" id="UZAD01000256">
    <property type="protein sequence ID" value="VDN83326.1"/>
    <property type="molecule type" value="Genomic_DNA"/>
</dbReference>
<evidence type="ECO:0000313" key="3">
    <source>
        <dbReference type="WBParaSite" id="BPAG_0000217001-mRNA-1"/>
    </source>
</evidence>
<dbReference type="WBParaSite" id="BPAG_0000217001-mRNA-1">
    <property type="protein sequence ID" value="BPAG_0000217001-mRNA-1"/>
    <property type="gene ID" value="BPAG_0000217001"/>
</dbReference>
<protein>
    <submittedName>
        <fullName evidence="1 3">Uncharacterized protein</fullName>
    </submittedName>
</protein>
<sequence length="97" mass="11226">MIKANVGIALMIINDRFFFECYKKMHKFVERLSHLFNDTCNNFNEFRCHRNRRRPKSYVMATSSGSALSASDDSIVIQNASSSPDINNKNGMKRKIF</sequence>
<proteinExistence type="predicted"/>
<gene>
    <name evidence="1" type="ORF">BPAG_LOCUS2140</name>
</gene>
<dbReference type="STRING" id="6280.A0A0N4T1W1"/>
<keyword evidence="2" id="KW-1185">Reference proteome</keyword>
<dbReference type="AlphaFoldDB" id="A0A0N4T1W1"/>
<reference evidence="1 2" key="2">
    <citation type="submission" date="2018-11" db="EMBL/GenBank/DDBJ databases">
        <authorList>
            <consortium name="Pathogen Informatics"/>
        </authorList>
    </citation>
    <scope>NUCLEOTIDE SEQUENCE [LARGE SCALE GENOMIC DNA]</scope>
</reference>
<name>A0A0N4T1W1_BRUPA</name>
<organism evidence="3">
    <name type="scientific">Brugia pahangi</name>
    <name type="common">Filarial nematode worm</name>
    <dbReference type="NCBI Taxonomy" id="6280"/>
    <lineage>
        <taxon>Eukaryota</taxon>
        <taxon>Metazoa</taxon>
        <taxon>Ecdysozoa</taxon>
        <taxon>Nematoda</taxon>
        <taxon>Chromadorea</taxon>
        <taxon>Rhabditida</taxon>
        <taxon>Spirurina</taxon>
        <taxon>Spiruromorpha</taxon>
        <taxon>Filarioidea</taxon>
        <taxon>Onchocercidae</taxon>
        <taxon>Brugia</taxon>
    </lineage>
</organism>
<dbReference type="Proteomes" id="UP000278627">
    <property type="component" value="Unassembled WGS sequence"/>
</dbReference>
<accession>A0A0N4T1W1</accession>
<evidence type="ECO:0000313" key="2">
    <source>
        <dbReference type="Proteomes" id="UP000278627"/>
    </source>
</evidence>
<evidence type="ECO:0000313" key="1">
    <source>
        <dbReference type="EMBL" id="VDN83326.1"/>
    </source>
</evidence>
<reference evidence="3" key="1">
    <citation type="submission" date="2017-02" db="UniProtKB">
        <authorList>
            <consortium name="WormBaseParasite"/>
        </authorList>
    </citation>
    <scope>IDENTIFICATION</scope>
</reference>